<dbReference type="GO" id="GO:0055085">
    <property type="term" value="P:transmembrane transport"/>
    <property type="evidence" value="ECO:0007669"/>
    <property type="project" value="UniProtKB-UniRule"/>
</dbReference>
<protein>
    <submittedName>
        <fullName evidence="8">FtsX-like permease family protein</fullName>
    </submittedName>
</protein>
<feature type="transmembrane region" description="Helical" evidence="6">
    <location>
        <begin position="150"/>
        <end position="169"/>
    </location>
</feature>
<feature type="transmembrane region" description="Helical" evidence="6">
    <location>
        <begin position="233"/>
        <end position="258"/>
    </location>
</feature>
<keyword evidence="5 6" id="KW-0472">Membrane</keyword>
<dbReference type="AlphaFoldDB" id="A0A544QXA1"/>
<comment type="subcellular location">
    <subcellularLocation>
        <location evidence="1 6">Cell membrane</location>
        <topology evidence="1 6">Multi-pass membrane protein</topology>
    </subcellularLocation>
</comment>
<name>A0A544QXA1_9FIRM</name>
<evidence type="ECO:0000256" key="4">
    <source>
        <dbReference type="ARBA" id="ARBA00022989"/>
    </source>
</evidence>
<proteinExistence type="inferred from homology"/>
<feature type="transmembrane region" description="Helical" evidence="6">
    <location>
        <begin position="53"/>
        <end position="74"/>
    </location>
</feature>
<gene>
    <name evidence="8" type="ORF">EXD82_02850</name>
</gene>
<evidence type="ECO:0000313" key="9">
    <source>
        <dbReference type="Proteomes" id="UP000317863"/>
    </source>
</evidence>
<dbReference type="InterPro" id="IPR052536">
    <property type="entry name" value="ABC-4_Integral_Memb_Prot"/>
</dbReference>
<dbReference type="Pfam" id="PF02687">
    <property type="entry name" value="FtsX"/>
    <property type="match status" value="1"/>
</dbReference>
<keyword evidence="6" id="KW-0813">Transport</keyword>
<dbReference type="PANTHER" id="PTHR46795">
    <property type="entry name" value="ABC TRANSPORTER PERMEASE-RELATED-RELATED"/>
    <property type="match status" value="1"/>
</dbReference>
<dbReference type="PANTHER" id="PTHR46795:SF3">
    <property type="entry name" value="ABC TRANSPORTER PERMEASE"/>
    <property type="match status" value="1"/>
</dbReference>
<reference evidence="8 9" key="1">
    <citation type="submission" date="2019-02" db="EMBL/GenBank/DDBJ databases">
        <title>Peptostreptococcaceae bacterium ZHW00191 nov., a new bacterium isolated from the human gut.</title>
        <authorList>
            <person name="Zhou H.-W."/>
            <person name="Chen X.-J."/>
        </authorList>
    </citation>
    <scope>NUCLEOTIDE SEQUENCE [LARGE SCALE GENOMIC DNA]</scope>
    <source>
        <strain evidence="8 9">ZHW00191</strain>
    </source>
</reference>
<dbReference type="EMBL" id="SGJB01000003">
    <property type="protein sequence ID" value="TQQ85347.1"/>
    <property type="molecule type" value="Genomic_DNA"/>
</dbReference>
<dbReference type="RefSeq" id="WP_142535398.1">
    <property type="nucleotide sequence ID" value="NZ_SGJB01000003.1"/>
</dbReference>
<evidence type="ECO:0000313" key="8">
    <source>
        <dbReference type="EMBL" id="TQQ85347.1"/>
    </source>
</evidence>
<keyword evidence="2 6" id="KW-1003">Cell membrane</keyword>
<dbReference type="PIRSF" id="PIRSF018968">
    <property type="entry name" value="ABC_permease_BceB"/>
    <property type="match status" value="1"/>
</dbReference>
<evidence type="ECO:0000256" key="3">
    <source>
        <dbReference type="ARBA" id="ARBA00022692"/>
    </source>
</evidence>
<keyword evidence="3 6" id="KW-0812">Transmembrane</keyword>
<feature type="transmembrane region" description="Helical" evidence="6">
    <location>
        <begin position="200"/>
        <end position="221"/>
    </location>
</feature>
<evidence type="ECO:0000256" key="6">
    <source>
        <dbReference type="PIRNR" id="PIRNR018968"/>
    </source>
</evidence>
<dbReference type="Proteomes" id="UP000317863">
    <property type="component" value="Unassembled WGS sequence"/>
</dbReference>
<organism evidence="8 9">
    <name type="scientific">Peptacetobacter hominis</name>
    <dbReference type="NCBI Taxonomy" id="2743610"/>
    <lineage>
        <taxon>Bacteria</taxon>
        <taxon>Bacillati</taxon>
        <taxon>Bacillota</taxon>
        <taxon>Clostridia</taxon>
        <taxon>Peptostreptococcales</taxon>
        <taxon>Peptostreptococcaceae</taxon>
        <taxon>Peptacetobacter</taxon>
    </lineage>
</organism>
<feature type="transmembrane region" description="Helical" evidence="6">
    <location>
        <begin position="519"/>
        <end position="543"/>
    </location>
</feature>
<sequence length="636" mass="73305">MRLFKISLKNVKHNIKNYTMYILSMVVCIAIFYNFMCAGSSDDIEIMKDFTSMRALIGMCVFILILFFISFMNYSTEFFVSRRKKEFGIYTFMGVENKKIAYLFAQEGLIIGIISVISGIILGIVTNRMFMMGMAKVVGENTSIDFEISYTSIIYTFIIFAFILMYSFIREYIKIIRMETSELLKSGRSDMKDYKIKSSWLRFSIGILGLVMFISGGYIALNYLDYNLNMSHVIIISPLLMIIGINLMCRGFITEVVLRISKNKKILYKGTNIINFSSMSFNFIKNNKVLAITSVLIVCCITAFTSGLSTKMMFKDLMISKFPYSVAASVQDKNQEMTVKKAFDSERGRELFNTDFDYIKAELYMNSNFGEYKEKDPIISYSDYERIRNIQLDPLKKNMKIEKPDDNEIVCLIPSNIMGVSFGKEANMNGKIYNICEQKTGYIFSEDIEGNTDMAFVVSDDTYKTIRSSSNKEDIYKYMVISLKNYRETENISKTLDNTGIEFSDAHNFIQRDYQMFNLIYFISVFMSIVFVIAIGSMLYFRYITSAIDEKMKFDIMRKIGVDSKFINKSVIYQAILFFFIPYVIGISGGIFGGIFAKNALNVMGISPILEAIGIFTLIYIVYIFITARKYLREIR</sequence>
<evidence type="ECO:0000256" key="1">
    <source>
        <dbReference type="ARBA" id="ARBA00004651"/>
    </source>
</evidence>
<comment type="similarity">
    <text evidence="6">Belongs to the ABC-4 integral membrane protein family.</text>
</comment>
<feature type="domain" description="ABC3 transporter permease C-terminal" evidence="7">
    <location>
        <begin position="61"/>
        <end position="178"/>
    </location>
</feature>
<dbReference type="OrthoDB" id="9781780at2"/>
<dbReference type="InterPro" id="IPR027022">
    <property type="entry name" value="ABC_permease_BceB-typ"/>
</dbReference>
<feature type="transmembrane region" description="Helical" evidence="6">
    <location>
        <begin position="575"/>
        <end position="597"/>
    </location>
</feature>
<evidence type="ECO:0000256" key="2">
    <source>
        <dbReference type="ARBA" id="ARBA00022475"/>
    </source>
</evidence>
<feature type="transmembrane region" description="Helical" evidence="6">
    <location>
        <begin position="108"/>
        <end position="130"/>
    </location>
</feature>
<feature type="transmembrane region" description="Helical" evidence="6">
    <location>
        <begin position="289"/>
        <end position="308"/>
    </location>
</feature>
<feature type="transmembrane region" description="Helical" evidence="6">
    <location>
        <begin position="603"/>
        <end position="626"/>
    </location>
</feature>
<dbReference type="GO" id="GO:0005886">
    <property type="term" value="C:plasma membrane"/>
    <property type="evidence" value="ECO:0007669"/>
    <property type="project" value="UniProtKB-SubCell"/>
</dbReference>
<keyword evidence="4 6" id="KW-1133">Transmembrane helix</keyword>
<dbReference type="InterPro" id="IPR003838">
    <property type="entry name" value="ABC3_permease_C"/>
</dbReference>
<keyword evidence="9" id="KW-1185">Reference proteome</keyword>
<accession>A0A544QXA1</accession>
<evidence type="ECO:0000256" key="5">
    <source>
        <dbReference type="ARBA" id="ARBA00023136"/>
    </source>
</evidence>
<feature type="transmembrane region" description="Helical" evidence="6">
    <location>
        <begin position="21"/>
        <end position="41"/>
    </location>
</feature>
<evidence type="ECO:0000259" key="7">
    <source>
        <dbReference type="Pfam" id="PF02687"/>
    </source>
</evidence>
<comment type="caution">
    <text evidence="8">The sequence shown here is derived from an EMBL/GenBank/DDBJ whole genome shotgun (WGS) entry which is preliminary data.</text>
</comment>